<accession>A0A386ZC01</accession>
<dbReference type="PANTHER" id="PTHR33371">
    <property type="entry name" value="INTERMEMBRANE PHOSPHOLIPID TRANSPORT SYSTEM BINDING PROTEIN MLAD-RELATED"/>
    <property type="match status" value="1"/>
</dbReference>
<dbReference type="EMBL" id="CP032568">
    <property type="protein sequence ID" value="AYF74827.1"/>
    <property type="molecule type" value="Genomic_DNA"/>
</dbReference>
<dbReference type="KEGG" id="nyu:D7D52_14200"/>
<gene>
    <name evidence="2" type="ORF">D7D52_14200</name>
</gene>
<organism evidence="2 3">
    <name type="scientific">Nocardia yunnanensis</name>
    <dbReference type="NCBI Taxonomy" id="2382165"/>
    <lineage>
        <taxon>Bacteria</taxon>
        <taxon>Bacillati</taxon>
        <taxon>Actinomycetota</taxon>
        <taxon>Actinomycetes</taxon>
        <taxon>Mycobacteriales</taxon>
        <taxon>Nocardiaceae</taxon>
        <taxon>Nocardia</taxon>
    </lineage>
</organism>
<dbReference type="Proteomes" id="UP000267164">
    <property type="component" value="Chromosome"/>
</dbReference>
<dbReference type="GO" id="GO:0005576">
    <property type="term" value="C:extracellular region"/>
    <property type="evidence" value="ECO:0007669"/>
    <property type="project" value="TreeGrafter"/>
</dbReference>
<keyword evidence="3" id="KW-1185">Reference proteome</keyword>
<name>A0A386ZC01_9NOCA</name>
<dbReference type="RefSeq" id="WP_120736744.1">
    <property type="nucleotide sequence ID" value="NZ_CP032568.1"/>
</dbReference>
<dbReference type="InterPro" id="IPR052336">
    <property type="entry name" value="MlaD_Phospholipid_Transporter"/>
</dbReference>
<evidence type="ECO:0000313" key="2">
    <source>
        <dbReference type="EMBL" id="AYF74827.1"/>
    </source>
</evidence>
<evidence type="ECO:0000313" key="3">
    <source>
        <dbReference type="Proteomes" id="UP000267164"/>
    </source>
</evidence>
<feature type="domain" description="Mce/MlaD" evidence="1">
    <location>
        <begin position="37"/>
        <end position="110"/>
    </location>
</feature>
<proteinExistence type="predicted"/>
<reference evidence="2 3" key="1">
    <citation type="submission" date="2018-09" db="EMBL/GenBank/DDBJ databases">
        <title>Nocardia yunnanensis sp. nov., an actinomycete isolated from a soil sample.</title>
        <authorList>
            <person name="Zhang J."/>
        </authorList>
    </citation>
    <scope>NUCLEOTIDE SEQUENCE [LARGE SCALE GENOMIC DNA]</scope>
    <source>
        <strain evidence="2 3">CFHS0054</strain>
    </source>
</reference>
<evidence type="ECO:0000259" key="1">
    <source>
        <dbReference type="Pfam" id="PF02470"/>
    </source>
</evidence>
<protein>
    <submittedName>
        <fullName evidence="2">MCE family protein</fullName>
    </submittedName>
</protein>
<dbReference type="AlphaFoldDB" id="A0A386ZC01"/>
<dbReference type="Pfam" id="PF02470">
    <property type="entry name" value="MlaD"/>
    <property type="match status" value="1"/>
</dbReference>
<sequence length="323" mass="34207">MKRNSLVSLGSILVILVAGSLYLGFGVAGVDWFRREIHVTLSVPESGGLLPRSKVLLSGMEVGRVTTVRHVGAGVRVEFQVDAKTLIPVSSPARIEELSALGEPYLDFRPTSGDGPYLRDGQTVRADKISTPLSIPEVAKTVTALLRQVDPAALAAIVDTFTRALAGTEQLVPQLSHATDLLAATLMSRTDVIRRLLTALQDHATDMSWAGTALTDAAGPWAEFGPRVSDVAEAIARVIRVGDVPADYLVDTPDTIGLVPLLEQLTVRLHELGPAVAPFIPLFQPLATAGTAAASRLDLGALITQALHATSPDGTLRLQITVK</sequence>
<dbReference type="PANTHER" id="PTHR33371:SF16">
    <property type="entry name" value="MCE-FAMILY PROTEIN MCE3F"/>
    <property type="match status" value="1"/>
</dbReference>
<dbReference type="OrthoDB" id="4371474at2"/>
<dbReference type="InterPro" id="IPR003399">
    <property type="entry name" value="Mce/MlaD"/>
</dbReference>